<evidence type="ECO:0000313" key="1">
    <source>
        <dbReference type="EMBL" id="CAL1403926.1"/>
    </source>
</evidence>
<reference evidence="1 2" key="1">
    <citation type="submission" date="2024-04" db="EMBL/GenBank/DDBJ databases">
        <authorList>
            <person name="Fracassetti M."/>
        </authorList>
    </citation>
    <scope>NUCLEOTIDE SEQUENCE [LARGE SCALE GENOMIC DNA]</scope>
</reference>
<dbReference type="Proteomes" id="UP001497516">
    <property type="component" value="Chromosome 7"/>
</dbReference>
<dbReference type="AlphaFoldDB" id="A0AAV2G006"/>
<evidence type="ECO:0000313" key="2">
    <source>
        <dbReference type="Proteomes" id="UP001497516"/>
    </source>
</evidence>
<accession>A0AAV2G006</accession>
<sequence length="118" mass="12592">MEEKLLMCHRQQEKAATKAVKRSSHKAKTAASASRGKAAAAEYGCSCCLCCVSCPLSVIWCCFKLPCEAGIKAARSAKRQIMSTSGGGSCWSCGKKRYPSGPYYSSSFSDIDFPSPSS</sequence>
<protein>
    <submittedName>
        <fullName evidence="1">Uncharacterized protein</fullName>
    </submittedName>
</protein>
<name>A0AAV2G006_9ROSI</name>
<dbReference type="EMBL" id="OZ034820">
    <property type="protein sequence ID" value="CAL1403926.1"/>
    <property type="molecule type" value="Genomic_DNA"/>
</dbReference>
<proteinExistence type="predicted"/>
<gene>
    <name evidence="1" type="ORF">LTRI10_LOCUS43822</name>
</gene>
<keyword evidence="2" id="KW-1185">Reference proteome</keyword>
<organism evidence="1 2">
    <name type="scientific">Linum trigynum</name>
    <dbReference type="NCBI Taxonomy" id="586398"/>
    <lineage>
        <taxon>Eukaryota</taxon>
        <taxon>Viridiplantae</taxon>
        <taxon>Streptophyta</taxon>
        <taxon>Embryophyta</taxon>
        <taxon>Tracheophyta</taxon>
        <taxon>Spermatophyta</taxon>
        <taxon>Magnoliopsida</taxon>
        <taxon>eudicotyledons</taxon>
        <taxon>Gunneridae</taxon>
        <taxon>Pentapetalae</taxon>
        <taxon>rosids</taxon>
        <taxon>fabids</taxon>
        <taxon>Malpighiales</taxon>
        <taxon>Linaceae</taxon>
        <taxon>Linum</taxon>
    </lineage>
</organism>